<dbReference type="PANTHER" id="PTHR13224:SF6">
    <property type="entry name" value="MEDIATOR OF RNA POLYMERASE II TRANSCRIPTION SUBUNIT 16"/>
    <property type="match status" value="1"/>
</dbReference>
<keyword evidence="13" id="KW-1133">Transmembrane helix</keyword>
<dbReference type="EMBL" id="KQ977957">
    <property type="protein sequence ID" value="KYM98453.1"/>
    <property type="molecule type" value="Genomic_DNA"/>
</dbReference>
<keyword evidence="13" id="KW-0812">Transmembrane</keyword>
<name>A0A195CEF7_9HYME</name>
<dbReference type="InterPro" id="IPR036322">
    <property type="entry name" value="WD40_repeat_dom_sf"/>
</dbReference>
<feature type="domain" description="Mediator complex subunit 16 C-terminal" evidence="16">
    <location>
        <begin position="1052"/>
        <end position="1118"/>
    </location>
</feature>
<dbReference type="Pfam" id="PF20719">
    <property type="entry name" value="Med16_C"/>
    <property type="match status" value="1"/>
</dbReference>
<keyword evidence="8 11" id="KW-0804">Transcription</keyword>
<evidence type="ECO:0000256" key="4">
    <source>
        <dbReference type="ARBA" id="ARBA00022574"/>
    </source>
</evidence>
<evidence type="ECO:0000256" key="9">
    <source>
        <dbReference type="ARBA" id="ARBA00023242"/>
    </source>
</evidence>
<feature type="transmembrane region" description="Helical" evidence="13">
    <location>
        <begin position="750"/>
        <end position="772"/>
    </location>
</feature>
<feature type="domain" description="Mediator of RNA polymerase II transcription subunit 16 central helical bridge" evidence="15">
    <location>
        <begin position="458"/>
        <end position="646"/>
    </location>
</feature>
<evidence type="ECO:0000256" key="2">
    <source>
        <dbReference type="ARBA" id="ARBA00006543"/>
    </source>
</evidence>
<evidence type="ECO:0000313" key="17">
    <source>
        <dbReference type="EMBL" id="KYM98453.1"/>
    </source>
</evidence>
<gene>
    <name evidence="11" type="primary">MED16</name>
    <name evidence="17" type="ORF">ALC62_10809</name>
</gene>
<accession>A0A195CEF7</accession>
<dbReference type="Pfam" id="PF20718">
    <property type="entry name" value="Med16_bridge"/>
    <property type="match status" value="1"/>
</dbReference>
<evidence type="ECO:0000259" key="14">
    <source>
        <dbReference type="Pfam" id="PF11635"/>
    </source>
</evidence>
<comment type="function">
    <text evidence="11">Component of the Mediator complex, a coactivator involved in the regulated transcription of nearly all RNA polymerase II-dependent genes. Mediator functions as a bridge to convey information from gene-specific regulatory proteins to the basal RNA polymerase II transcription machinery. Mediator is recruited to promoters by direct interactions with regulatory proteins and serves as a scaffold for the assembly of a functional preinitiation complex with RNA polymerase II and the general transcription factors.</text>
</comment>
<feature type="transmembrane region" description="Helical" evidence="13">
    <location>
        <begin position="784"/>
        <end position="808"/>
    </location>
</feature>
<evidence type="ECO:0000256" key="5">
    <source>
        <dbReference type="ARBA" id="ARBA00022737"/>
    </source>
</evidence>
<evidence type="ECO:0000259" key="15">
    <source>
        <dbReference type="Pfam" id="PF20718"/>
    </source>
</evidence>
<dbReference type="InterPro" id="IPR048616">
    <property type="entry name" value="MED16_bridge"/>
</dbReference>
<comment type="similarity">
    <text evidence="2 11">Belongs to the Mediator complex subunit 16 family.</text>
</comment>
<evidence type="ECO:0000256" key="11">
    <source>
        <dbReference type="RuleBase" id="RU364149"/>
    </source>
</evidence>
<dbReference type="GO" id="GO:0016592">
    <property type="term" value="C:mediator complex"/>
    <property type="evidence" value="ECO:0007669"/>
    <property type="project" value="InterPro"/>
</dbReference>
<keyword evidence="7 11" id="KW-0010">Activator</keyword>
<dbReference type="AlphaFoldDB" id="A0A195CEF7"/>
<dbReference type="InterPro" id="IPR048339">
    <property type="entry name" value="Mediator_Med16_C"/>
</dbReference>
<dbReference type="STRING" id="456900.A0A195CEF7"/>
<comment type="subunit">
    <text evidence="11">Component of the Mediator complex.</text>
</comment>
<dbReference type="InterPro" id="IPR048338">
    <property type="entry name" value="Mediator_Med16"/>
</dbReference>
<dbReference type="SUPFAM" id="SSF50978">
    <property type="entry name" value="WD40 repeat-like"/>
    <property type="match status" value="1"/>
</dbReference>
<feature type="compositionally biased region" description="Basic and acidic residues" evidence="12">
    <location>
        <begin position="848"/>
        <end position="864"/>
    </location>
</feature>
<feature type="domain" description="Mediator complex subunit Med16 N-terminal" evidence="14">
    <location>
        <begin position="120"/>
        <end position="384"/>
    </location>
</feature>
<evidence type="ECO:0000256" key="3">
    <source>
        <dbReference type="ARBA" id="ARBA00019614"/>
    </source>
</evidence>
<evidence type="ECO:0000256" key="6">
    <source>
        <dbReference type="ARBA" id="ARBA00023015"/>
    </source>
</evidence>
<feature type="region of interest" description="Disordered" evidence="12">
    <location>
        <begin position="845"/>
        <end position="864"/>
    </location>
</feature>
<dbReference type="InterPro" id="IPR021665">
    <property type="entry name" value="Mediator_Med16_N"/>
</dbReference>
<keyword evidence="5" id="KW-0677">Repeat</keyword>
<evidence type="ECO:0000256" key="8">
    <source>
        <dbReference type="ARBA" id="ARBA00023163"/>
    </source>
</evidence>
<keyword evidence="6 11" id="KW-0805">Transcription regulation</keyword>
<organism evidence="17 18">
    <name type="scientific">Cyphomyrmex costatus</name>
    <dbReference type="NCBI Taxonomy" id="456900"/>
    <lineage>
        <taxon>Eukaryota</taxon>
        <taxon>Metazoa</taxon>
        <taxon>Ecdysozoa</taxon>
        <taxon>Arthropoda</taxon>
        <taxon>Hexapoda</taxon>
        <taxon>Insecta</taxon>
        <taxon>Pterygota</taxon>
        <taxon>Neoptera</taxon>
        <taxon>Endopterygota</taxon>
        <taxon>Hymenoptera</taxon>
        <taxon>Apocrita</taxon>
        <taxon>Aculeata</taxon>
        <taxon>Formicoidea</taxon>
        <taxon>Formicidae</taxon>
        <taxon>Myrmicinae</taxon>
        <taxon>Cyphomyrmex</taxon>
    </lineage>
</organism>
<reference evidence="17 18" key="1">
    <citation type="submission" date="2016-03" db="EMBL/GenBank/DDBJ databases">
        <title>Cyphomyrmex costatus WGS genome.</title>
        <authorList>
            <person name="Nygaard S."/>
            <person name="Hu H."/>
            <person name="Boomsma J."/>
            <person name="Zhang G."/>
        </authorList>
    </citation>
    <scope>NUCLEOTIDE SEQUENCE [LARGE SCALE GENOMIC DNA]</scope>
    <source>
        <strain evidence="17">MS0001</strain>
        <tissue evidence="17">Whole body</tissue>
    </source>
</reference>
<evidence type="ECO:0000256" key="13">
    <source>
        <dbReference type="SAM" id="Phobius"/>
    </source>
</evidence>
<proteinExistence type="inferred from homology"/>
<dbReference type="Proteomes" id="UP000078542">
    <property type="component" value="Unassembled WGS sequence"/>
</dbReference>
<dbReference type="PANTHER" id="PTHR13224">
    <property type="entry name" value="THYROID HORMONE RECEPTOR-ASSOCIATED PROTEIN-RELATED"/>
    <property type="match status" value="1"/>
</dbReference>
<evidence type="ECO:0000256" key="7">
    <source>
        <dbReference type="ARBA" id="ARBA00023159"/>
    </source>
</evidence>
<keyword evidence="4" id="KW-0853">WD repeat</keyword>
<protein>
    <recommendedName>
        <fullName evidence="3 11">Mediator of RNA polymerase II transcription subunit 16</fullName>
    </recommendedName>
    <alternativeName>
        <fullName evidence="10 11">Mediator complex subunit 16</fullName>
    </alternativeName>
</protein>
<sequence>MDLLYTVNRRSSSKFFSNQECLYNGQSLCSLSSRNIVAFTTMTELDDSNGKTRGCHVYVADLNMPWHTHKVLSNKHNITALEWDLPGDKLVMADTAGNVQLWMLKDHILNDWVLIGSTYFPGEHILGAAWFHNGKKTGLVTEKKDSIHYSEKFNHLLFAPSVRQFGGRAAEGVLVVSTTGMVGAIMITKDLQNPICYSTESLGNTRHRITAVDLCYGKNGHFLVAVSSGSICLPIRCFRVLVRKNDDKCTITSQALPSFFLQDGAPKDNSCTVVTHLKFVVREDADSLVIAANNESGGFVEVWELREKSQPVHKLFQPKTLEPFKTVIYDYFILVWQYQSQYRCQSPVTAIATTKLSIVTTLPPPSYVIIALADSSVHCLNRLDCLKEVAFSSLNTSWRPDEPSNKYFKNSVSIAHMDLSWLGCVLLACDTQGNMYLYKLLPDGTTGTSMSLSYACTLLEYCLVTGLDWLDILLCLRSSMIEALCERLDVSFNRQLQSTQQYHYIQFLSIKTSLYRMLITGQNKAADLSSLLMIHSVATAFKSLLRPSDLISHDKGPAESLATVITDVITDVDKVLLHLDPKEFTVEPSTLQSLQQLIQWVADLALNLLARLPEQRMQVKTGGYELLKDHKALNTVRELLVIIRIWGLLRPSCLPVFLRSADNLDVLALLFCLLSKLVQPNGDTQQQVDDGLIEIQRTHKKKSKIHRIYEDIMINKLAIKHKDSLILKENRLHEKNCTTQQSRLKRYKHLLLPWSTLSVFVIYWFVLCPLIWAICYKFAYWPSYWSFLFWTVAFLIWIVIIYGLIIFWRRFQVEQSLEINAISKYGSDKVRRPLSVHQISSEDSEFLETEKRNDSHDLESKSDRENLKRDLAPLVIHKQISGENIEDTVGVVCVEENEKTRLSIASDYAQKSPLQDYLKLVTVSPSDEVKSPKTPMSPRDLFFIDLIREAERVEKSLKTRTHFFPSEITAENDGTEIVKNITNEKDMKDVEHRKDIKDNECCLLPNQIMIPQLHQGNSITAIISPILFYQNLPLQLEYGVEPEQLVFTPEMNPVEGCMHSGQIVDTIRHLYLGKQPLLVKQCTRCGGKAQVQNMTRTAAIRAWDQRWTRACRCGGIWRIHKASQ</sequence>
<evidence type="ECO:0000259" key="16">
    <source>
        <dbReference type="Pfam" id="PF20719"/>
    </source>
</evidence>
<evidence type="ECO:0000256" key="12">
    <source>
        <dbReference type="SAM" id="MobiDB-lite"/>
    </source>
</evidence>
<keyword evidence="18" id="KW-1185">Reference proteome</keyword>
<keyword evidence="13" id="KW-0472">Membrane</keyword>
<dbReference type="GO" id="GO:0045893">
    <property type="term" value="P:positive regulation of DNA-templated transcription"/>
    <property type="evidence" value="ECO:0007669"/>
    <property type="project" value="TreeGrafter"/>
</dbReference>
<evidence type="ECO:0000256" key="1">
    <source>
        <dbReference type="ARBA" id="ARBA00004123"/>
    </source>
</evidence>
<comment type="subcellular location">
    <subcellularLocation>
        <location evidence="1 11">Nucleus</location>
    </subcellularLocation>
</comment>
<dbReference type="Pfam" id="PF11635">
    <property type="entry name" value="Med16_N"/>
    <property type="match status" value="1"/>
</dbReference>
<keyword evidence="9 11" id="KW-0539">Nucleus</keyword>
<evidence type="ECO:0000256" key="10">
    <source>
        <dbReference type="ARBA" id="ARBA00032015"/>
    </source>
</evidence>
<evidence type="ECO:0000313" key="18">
    <source>
        <dbReference type="Proteomes" id="UP000078542"/>
    </source>
</evidence>